<reference evidence="2 3" key="1">
    <citation type="submission" date="2019-02" db="EMBL/GenBank/DDBJ databases">
        <title>Genomic Encyclopedia of Type Strains, Phase IV (KMG-IV): sequencing the most valuable type-strain genomes for metagenomic binning, comparative biology and taxonomic classification.</title>
        <authorList>
            <person name="Goeker M."/>
        </authorList>
    </citation>
    <scope>NUCLEOTIDE SEQUENCE [LARGE SCALE GENOMIC DNA]</scope>
    <source>
        <strain evidence="2 3">DSM 101727</strain>
    </source>
</reference>
<keyword evidence="3" id="KW-1185">Reference proteome</keyword>
<dbReference type="EMBL" id="SGWQ01000001">
    <property type="protein sequence ID" value="RZS45047.1"/>
    <property type="molecule type" value="Genomic_DNA"/>
</dbReference>
<accession>A0A4Q7L6R3</accession>
<evidence type="ECO:0000313" key="2">
    <source>
        <dbReference type="EMBL" id="RZS45047.1"/>
    </source>
</evidence>
<proteinExistence type="predicted"/>
<comment type="caution">
    <text evidence="2">The sequence shown here is derived from an EMBL/GenBank/DDBJ whole genome shotgun (WGS) entry which is preliminary data.</text>
</comment>
<feature type="region of interest" description="Disordered" evidence="1">
    <location>
        <begin position="1"/>
        <end position="33"/>
    </location>
</feature>
<evidence type="ECO:0000256" key="1">
    <source>
        <dbReference type="SAM" id="MobiDB-lite"/>
    </source>
</evidence>
<evidence type="ECO:0000313" key="3">
    <source>
        <dbReference type="Proteomes" id="UP000294257"/>
    </source>
</evidence>
<protein>
    <submittedName>
        <fullName evidence="2">DDE family transposase</fullName>
    </submittedName>
</protein>
<dbReference type="InterPro" id="IPR011518">
    <property type="entry name" value="Transposase_36"/>
</dbReference>
<dbReference type="AlphaFoldDB" id="A0A4Q7L6R3"/>
<organism evidence="2 3">
    <name type="scientific">Herbihabitans rhizosphaerae</name>
    <dbReference type="NCBI Taxonomy" id="1872711"/>
    <lineage>
        <taxon>Bacteria</taxon>
        <taxon>Bacillati</taxon>
        <taxon>Actinomycetota</taxon>
        <taxon>Actinomycetes</taxon>
        <taxon>Pseudonocardiales</taxon>
        <taxon>Pseudonocardiaceae</taxon>
        <taxon>Herbihabitans</taxon>
    </lineage>
</organism>
<name>A0A4Q7L6R3_9PSEU</name>
<sequence length="307" mass="33103">MVVSRGMAELDAGERPLGRVRRPGAGRKPATVKDPDLGPALLLLMSSGPDGPLRWTTKTLRQLAHALTDAGHAVSAPTVAKLLRAEGFSPRSKARTVTSGARDDGDAQFRHINDQAGDHLRRGDPVISIQIHRKAQVGEGPEHVNDRQGAARGAVDPDQQVAVFAVATLRTWWCAFGASAHPQAQRLLIGMQAAAVGDQARRWQVELSKLARETSLAVTVCHLPAGVSKWTATQTLVSAGVEVRSHDPASRYDITVAAVLSGNEADRPPMTDSSPVDEQLLTDSVEGIIRRHEFRGDWNYTLVPWSL</sequence>
<gene>
    <name evidence="2" type="ORF">EV193_101931</name>
</gene>
<dbReference type="Pfam" id="PF07592">
    <property type="entry name" value="DDE_Tnp_ISAZ013"/>
    <property type="match status" value="2"/>
</dbReference>
<dbReference type="Proteomes" id="UP000294257">
    <property type="component" value="Unassembled WGS sequence"/>
</dbReference>